<dbReference type="InterPro" id="IPR050261">
    <property type="entry name" value="FrsA_esterase"/>
</dbReference>
<evidence type="ECO:0000313" key="2">
    <source>
        <dbReference type="EMBL" id="RIJ23284.1"/>
    </source>
</evidence>
<organism evidence="2 3">
    <name type="scientific">Henriciella barbarensis</name>
    <dbReference type="NCBI Taxonomy" id="86342"/>
    <lineage>
        <taxon>Bacteria</taxon>
        <taxon>Pseudomonadati</taxon>
        <taxon>Pseudomonadota</taxon>
        <taxon>Alphaproteobacteria</taxon>
        <taxon>Hyphomonadales</taxon>
        <taxon>Hyphomonadaceae</taxon>
        <taxon>Henriciella</taxon>
    </lineage>
</organism>
<dbReference type="InterPro" id="IPR029058">
    <property type="entry name" value="AB_hydrolase_fold"/>
</dbReference>
<comment type="caution">
    <text evidence="2">The sequence shown here is derived from an EMBL/GenBank/DDBJ whole genome shotgun (WGS) entry which is preliminary data.</text>
</comment>
<dbReference type="EMBL" id="QWGB01000005">
    <property type="protein sequence ID" value="RIJ23284.1"/>
    <property type="molecule type" value="Genomic_DNA"/>
</dbReference>
<evidence type="ECO:0000313" key="3">
    <source>
        <dbReference type="Proteomes" id="UP000265431"/>
    </source>
</evidence>
<dbReference type="Proteomes" id="UP000265431">
    <property type="component" value="Unassembled WGS sequence"/>
</dbReference>
<dbReference type="AlphaFoldDB" id="A0A399QYG9"/>
<evidence type="ECO:0000259" key="1">
    <source>
        <dbReference type="Pfam" id="PF01738"/>
    </source>
</evidence>
<accession>A0A399QYG9</accession>
<dbReference type="InterPro" id="IPR002925">
    <property type="entry name" value="Dienelactn_hydro"/>
</dbReference>
<proteinExistence type="predicted"/>
<feature type="domain" description="Dienelactone hydrolase" evidence="1">
    <location>
        <begin position="21"/>
        <end position="235"/>
    </location>
</feature>
<protein>
    <submittedName>
        <fullName evidence="2">Carboxymethylenebutenolidase</fullName>
    </submittedName>
</protein>
<dbReference type="PANTHER" id="PTHR22946:SF0">
    <property type="entry name" value="DIENELACTONE HYDROLASE DOMAIN-CONTAINING PROTEIN"/>
    <property type="match status" value="1"/>
</dbReference>
<keyword evidence="3" id="KW-1185">Reference proteome</keyword>
<dbReference type="GO" id="GO:0016787">
    <property type="term" value="F:hydrolase activity"/>
    <property type="evidence" value="ECO:0007669"/>
    <property type="project" value="InterPro"/>
</dbReference>
<reference evidence="2 3" key="1">
    <citation type="submission" date="2018-08" db="EMBL/GenBank/DDBJ databases">
        <title>Henriciella mobilis sp. nov., isolated from seawater.</title>
        <authorList>
            <person name="Cheng H."/>
            <person name="Wu Y.-H."/>
            <person name="Xu X.-W."/>
            <person name="Guo L.-L."/>
        </authorList>
    </citation>
    <scope>NUCLEOTIDE SEQUENCE [LARGE SCALE GENOMIC DNA]</scope>
    <source>
        <strain evidence="2 3">CCUG66934</strain>
    </source>
</reference>
<dbReference type="SUPFAM" id="SSF53474">
    <property type="entry name" value="alpha/beta-Hydrolases"/>
    <property type="match status" value="1"/>
</dbReference>
<sequence length="238" mass="25705">MKLMAVSTKSLDYEQAGQTYEGFLAMPEGKPKAVVLVSHAWGGQDKFDHEKAKMLAEWGYAGFALDVYGKGKRGSTKEESQALMEPLASNRGELQNRLKLSLEVAKKESGCDTAAAIGFCFGGLCVLDMARAGMDVEGVASFHGILGAPGNTDGHKTKSKVLALHGWDDPMAKPEDVMAFSKEMTDAGADWQLHAFGGVMHAFTNPDANDPDFGTVYDPAAERRSFAILKDYLEELFG</sequence>
<dbReference type="OrthoDB" id="9787933at2"/>
<dbReference type="Gene3D" id="3.40.50.1820">
    <property type="entry name" value="alpha/beta hydrolase"/>
    <property type="match status" value="1"/>
</dbReference>
<dbReference type="Pfam" id="PF01738">
    <property type="entry name" value="DLH"/>
    <property type="match status" value="1"/>
</dbReference>
<name>A0A399QYG9_9PROT</name>
<gene>
    <name evidence="2" type="ORF">D1224_03130</name>
</gene>
<dbReference type="PANTHER" id="PTHR22946">
    <property type="entry name" value="DIENELACTONE HYDROLASE DOMAIN-CONTAINING PROTEIN-RELATED"/>
    <property type="match status" value="1"/>
</dbReference>